<gene>
    <name evidence="1" type="ORF">QBC35DRAFT_493253</name>
</gene>
<evidence type="ECO:0000313" key="1">
    <source>
        <dbReference type="EMBL" id="KAK4189456.1"/>
    </source>
</evidence>
<dbReference type="EMBL" id="MU864375">
    <property type="protein sequence ID" value="KAK4189456.1"/>
    <property type="molecule type" value="Genomic_DNA"/>
</dbReference>
<dbReference type="PANTHER" id="PTHR34144">
    <property type="entry name" value="CHROMOSOME 8, WHOLE GENOME SHOTGUN SEQUENCE"/>
    <property type="match status" value="1"/>
</dbReference>
<dbReference type="PANTHER" id="PTHR34144:SF7">
    <property type="entry name" value="EXPORT PROTEIN (CAP59), PUTATIVE (AFU_ORTHOLOGUE AFUA_7G05020)-RELATED"/>
    <property type="match status" value="1"/>
</dbReference>
<organism evidence="1 2">
    <name type="scientific">Podospora australis</name>
    <dbReference type="NCBI Taxonomy" id="1536484"/>
    <lineage>
        <taxon>Eukaryota</taxon>
        <taxon>Fungi</taxon>
        <taxon>Dikarya</taxon>
        <taxon>Ascomycota</taxon>
        <taxon>Pezizomycotina</taxon>
        <taxon>Sordariomycetes</taxon>
        <taxon>Sordariomycetidae</taxon>
        <taxon>Sordariales</taxon>
        <taxon>Podosporaceae</taxon>
        <taxon>Podospora</taxon>
    </lineage>
</organism>
<dbReference type="InterPro" id="IPR021047">
    <property type="entry name" value="Mannosyltransferase_CMT1"/>
</dbReference>
<reference evidence="1" key="2">
    <citation type="submission" date="2023-05" db="EMBL/GenBank/DDBJ databases">
        <authorList>
            <consortium name="Lawrence Berkeley National Laboratory"/>
            <person name="Steindorff A."/>
            <person name="Hensen N."/>
            <person name="Bonometti L."/>
            <person name="Westerberg I."/>
            <person name="Brannstrom I.O."/>
            <person name="Guillou S."/>
            <person name="Cros-Aarteil S."/>
            <person name="Calhoun S."/>
            <person name="Haridas S."/>
            <person name="Kuo A."/>
            <person name="Mondo S."/>
            <person name="Pangilinan J."/>
            <person name="Riley R."/>
            <person name="Labutti K."/>
            <person name="Andreopoulos B."/>
            <person name="Lipzen A."/>
            <person name="Chen C."/>
            <person name="Yanf M."/>
            <person name="Daum C."/>
            <person name="Ng V."/>
            <person name="Clum A."/>
            <person name="Ohm R."/>
            <person name="Martin F."/>
            <person name="Silar P."/>
            <person name="Natvig D."/>
            <person name="Lalanne C."/>
            <person name="Gautier V."/>
            <person name="Ament-Velasquez S.L."/>
            <person name="Kruys A."/>
            <person name="Hutchinson M.I."/>
            <person name="Powell A.J."/>
            <person name="Barry K."/>
            <person name="Miller A.N."/>
            <person name="Grigoriev I.V."/>
            <person name="Debuchy R."/>
            <person name="Gladieux P."/>
            <person name="Thoren M.H."/>
            <person name="Johannesson H."/>
        </authorList>
    </citation>
    <scope>NUCLEOTIDE SEQUENCE</scope>
    <source>
        <strain evidence="1">PSN309</strain>
    </source>
</reference>
<protein>
    <submittedName>
        <fullName evidence="1">Family 69 putative glycosyltransferase</fullName>
    </submittedName>
</protein>
<proteinExistence type="predicted"/>
<dbReference type="Proteomes" id="UP001302126">
    <property type="component" value="Unassembled WGS sequence"/>
</dbReference>
<evidence type="ECO:0000313" key="2">
    <source>
        <dbReference type="Proteomes" id="UP001302126"/>
    </source>
</evidence>
<keyword evidence="2" id="KW-1185">Reference proteome</keyword>
<comment type="caution">
    <text evidence="1">The sequence shown here is derived from an EMBL/GenBank/DDBJ whole genome shotgun (WGS) entry which is preliminary data.</text>
</comment>
<reference evidence="1" key="1">
    <citation type="journal article" date="2023" name="Mol. Phylogenet. Evol.">
        <title>Genome-scale phylogeny and comparative genomics of the fungal order Sordariales.</title>
        <authorList>
            <person name="Hensen N."/>
            <person name="Bonometti L."/>
            <person name="Westerberg I."/>
            <person name="Brannstrom I.O."/>
            <person name="Guillou S."/>
            <person name="Cros-Aarteil S."/>
            <person name="Calhoun S."/>
            <person name="Haridas S."/>
            <person name="Kuo A."/>
            <person name="Mondo S."/>
            <person name="Pangilinan J."/>
            <person name="Riley R."/>
            <person name="LaButti K."/>
            <person name="Andreopoulos B."/>
            <person name="Lipzen A."/>
            <person name="Chen C."/>
            <person name="Yan M."/>
            <person name="Daum C."/>
            <person name="Ng V."/>
            <person name="Clum A."/>
            <person name="Steindorff A."/>
            <person name="Ohm R.A."/>
            <person name="Martin F."/>
            <person name="Silar P."/>
            <person name="Natvig D.O."/>
            <person name="Lalanne C."/>
            <person name="Gautier V."/>
            <person name="Ament-Velasquez S.L."/>
            <person name="Kruys A."/>
            <person name="Hutchinson M.I."/>
            <person name="Powell A.J."/>
            <person name="Barry K."/>
            <person name="Miller A.N."/>
            <person name="Grigoriev I.V."/>
            <person name="Debuchy R."/>
            <person name="Gladieux P."/>
            <person name="Hiltunen Thoren M."/>
            <person name="Johannesson H."/>
        </authorList>
    </citation>
    <scope>NUCLEOTIDE SEQUENCE</scope>
    <source>
        <strain evidence="1">PSN309</strain>
    </source>
</reference>
<dbReference type="Pfam" id="PF11735">
    <property type="entry name" value="CAP59_mtransfer"/>
    <property type="match status" value="1"/>
</dbReference>
<dbReference type="AlphaFoldDB" id="A0AAN7AI38"/>
<sequence length="425" mass="48238">MKRRASAHRPPRILRTLLSRSALKKLLLLLFVWNILEAHIIYYRIVRTEHEAVQRALATIENRKPTRVFIASLHWNNEKILRSDWNSAVLDLVNTLGADNVFVSVYESGSWDDSKGALRELDAALEKTGVQKKIVLDEATHQDLLAGPPEKEGWITTPKGERTLRRIPYLSKLRNLSLQPLLELAQNGTGFDHVLFLGDVVFTVQDVITLLDTNGGRYAAACSLDFSKPPSFYDTFALRDASGHEHVSQTWPYFRSGKSRQALLRGQAVPVRSCWNGIVSMPASVFTSQEGGIQFRGVEDSLAEKHLEGSECCLIHADNPLSKTRGVFLNANVRVGYSRKAYEGVHPRGGGSWLGLKQIWWGIWKNRAGRWLTSPWLKERMVRGRVRKWVDEGKQGREETRREEKGEFCLINEMQVVVHNGWAHL</sequence>
<accession>A0AAN7AI38</accession>
<name>A0AAN7AI38_9PEZI</name>